<evidence type="ECO:0000256" key="1">
    <source>
        <dbReference type="ARBA" id="ARBA00004533"/>
    </source>
</evidence>
<evidence type="ECO:0000313" key="7">
    <source>
        <dbReference type="EMBL" id="AKJ70651.1"/>
    </source>
</evidence>
<dbReference type="RefSeq" id="WP_047216734.1">
    <property type="nucleotide sequence ID" value="NZ_CP011568.3"/>
</dbReference>
<dbReference type="OrthoDB" id="9803456at2"/>
<dbReference type="EMBL" id="CP011568">
    <property type="protein sequence ID" value="AKJ70651.1"/>
    <property type="molecule type" value="Genomic_DNA"/>
</dbReference>
<proteinExistence type="predicted"/>
<gene>
    <name evidence="7" type="ORF">ABW99_16275</name>
</gene>
<dbReference type="CDD" id="cd07984">
    <property type="entry name" value="LPLAT_LABLAT-like"/>
    <property type="match status" value="1"/>
</dbReference>
<protein>
    <submittedName>
        <fullName evidence="7">Lipid A biosynthesis lauroyl acyltransferase</fullName>
    </submittedName>
</protein>
<dbReference type="Pfam" id="PF03279">
    <property type="entry name" value="Lip_A_acyltrans"/>
    <property type="match status" value="1"/>
</dbReference>
<accession>A0A0G3F0V7</accession>
<evidence type="ECO:0000256" key="6">
    <source>
        <dbReference type="ARBA" id="ARBA00023315"/>
    </source>
</evidence>
<sequence>MSKKKPGKFGYLFGATLLRALNCLPYGVVGRFGDALGSLLYLIPSSRRRVVHTNLRLCFPHWDDAQRERVARAAFRHAIRSYAERSVQWFADREKMERLVQVESEVDLTDPDMPPTILLGFHFVGIEAGSIFINHALRRPCASLYTPMSNPFFDALAKRQRGRFDAEMISRADSAREVLRVLRERKPIMLAADMDYGLRNSVFVPFFGVQACTLTSISRLAQAGRAQILPIVTEVLPNYRGYKLKVFAPWENYPSGDPVADTRRMNAFLEEQILRMPEQYYWVHKRFKTRPEGEAGVY</sequence>
<evidence type="ECO:0000256" key="4">
    <source>
        <dbReference type="ARBA" id="ARBA00022679"/>
    </source>
</evidence>
<keyword evidence="5" id="KW-0472">Membrane</keyword>
<evidence type="ECO:0000256" key="2">
    <source>
        <dbReference type="ARBA" id="ARBA00022475"/>
    </source>
</evidence>
<dbReference type="PIRSF" id="PIRSF026649">
    <property type="entry name" value="MsbB"/>
    <property type="match status" value="1"/>
</dbReference>
<dbReference type="STRING" id="445709.ABW99_16275"/>
<dbReference type="PANTHER" id="PTHR30606">
    <property type="entry name" value="LIPID A BIOSYNTHESIS LAUROYL ACYLTRANSFERASE"/>
    <property type="match status" value="1"/>
</dbReference>
<dbReference type="GO" id="GO:0009247">
    <property type="term" value="P:glycolipid biosynthetic process"/>
    <property type="evidence" value="ECO:0007669"/>
    <property type="project" value="UniProtKB-ARBA"/>
</dbReference>
<evidence type="ECO:0000256" key="3">
    <source>
        <dbReference type="ARBA" id="ARBA00022519"/>
    </source>
</evidence>
<dbReference type="GO" id="GO:0005886">
    <property type="term" value="C:plasma membrane"/>
    <property type="evidence" value="ECO:0007669"/>
    <property type="project" value="UniProtKB-SubCell"/>
</dbReference>
<dbReference type="InterPro" id="IPR004960">
    <property type="entry name" value="LipA_acyltrans"/>
</dbReference>
<dbReference type="Proteomes" id="UP000036700">
    <property type="component" value="Chromosome"/>
</dbReference>
<dbReference type="GO" id="GO:0016746">
    <property type="term" value="F:acyltransferase activity"/>
    <property type="evidence" value="ECO:0007669"/>
    <property type="project" value="UniProtKB-KW"/>
</dbReference>
<evidence type="ECO:0000256" key="5">
    <source>
        <dbReference type="ARBA" id="ARBA00023136"/>
    </source>
</evidence>
<comment type="subcellular location">
    <subcellularLocation>
        <location evidence="1">Cell inner membrane</location>
    </subcellularLocation>
</comment>
<keyword evidence="2" id="KW-1003">Cell membrane</keyword>
<keyword evidence="6 7" id="KW-0012">Acyltransferase</keyword>
<organism evidence="7 8">
    <name type="scientific">Pandoraea thiooxydans</name>
    <dbReference type="NCBI Taxonomy" id="445709"/>
    <lineage>
        <taxon>Bacteria</taxon>
        <taxon>Pseudomonadati</taxon>
        <taxon>Pseudomonadota</taxon>
        <taxon>Betaproteobacteria</taxon>
        <taxon>Burkholderiales</taxon>
        <taxon>Burkholderiaceae</taxon>
        <taxon>Pandoraea</taxon>
    </lineage>
</organism>
<dbReference type="AlphaFoldDB" id="A0A0G3F0V7"/>
<keyword evidence="4 7" id="KW-0808">Transferase</keyword>
<dbReference type="KEGG" id="ptx:ABW99_16275"/>
<keyword evidence="8" id="KW-1185">Reference proteome</keyword>
<evidence type="ECO:0000313" key="8">
    <source>
        <dbReference type="Proteomes" id="UP000036700"/>
    </source>
</evidence>
<name>A0A0G3F0V7_9BURK</name>
<keyword evidence="3" id="KW-0997">Cell inner membrane</keyword>
<dbReference type="PATRIC" id="fig|445709.3.peg.3442"/>
<dbReference type="NCBIfam" id="NF005399">
    <property type="entry name" value="PRK06946.1"/>
    <property type="match status" value="1"/>
</dbReference>
<dbReference type="PANTHER" id="PTHR30606:SF9">
    <property type="entry name" value="LIPID A BIOSYNTHESIS LAUROYLTRANSFERASE"/>
    <property type="match status" value="1"/>
</dbReference>
<reference evidence="8" key="1">
    <citation type="submission" date="2015-06" db="EMBL/GenBank/DDBJ databases">
        <authorList>
            <person name="Lim Y.L."/>
            <person name="Ee R."/>
            <person name="Yong D."/>
            <person name="How K.Y."/>
            <person name="Yin W.F."/>
            <person name="Chan K.G."/>
        </authorList>
    </citation>
    <scope>NUCLEOTIDE SEQUENCE [LARGE SCALE GENOMIC DNA]</scope>
    <source>
        <strain evidence="8">DSM 25325</strain>
    </source>
</reference>